<evidence type="ECO:0000256" key="2">
    <source>
        <dbReference type="ARBA" id="ARBA00022525"/>
    </source>
</evidence>
<accession>A0A9Q3X6W7</accession>
<sequence length="519" mass="55280">MGELTTAHQSSKAAPLTRIDFRHFPASIPSDLPASASASAYEPPVRTAEHVRNPIQVKASSLIKNGNLHASRVITWDLGHPEQSQILRDTLLIDTGNRSDVVHIGNHPSGQLRVSVNGQAYLLKPSDKQDGPPPLLHIRTHGGNDRVRIDRDVEVAVKVETGDGNDHIQAGGGSTWLFGGAGNDTLRLGEGTGYAEGNTGNDLIIGGTGSHVMYGNDGNDRLDAGAGPVGKQSYLDGGQGDDYLRAGGGHTIMNGGRGDDVLVGHDRTTFYTGQGRDSVRAKGGRNLIYGKAGDRLYGAHRSIITQVTPNTAGTQGLTVEGSEAFRQRVADDLQLLRSSPSGQAMLKELDAAASRNNAPVTIKEEIHVDDSRYVFGSQALTEREQNGSVDQDDPVNGVIKDGVAGSPATQAHIFYNRSSLHLTPGNVAPPVTTLYHELAHAYNGANGTFLPGITLEGEPSESQRSVANDERQAIGLLADAPPFDFDNNPDTPATSTNPKPFTENTLHEEMGRPLRTRYS</sequence>
<dbReference type="PANTHER" id="PTHR38340">
    <property type="entry name" value="S-LAYER PROTEIN"/>
    <property type="match status" value="1"/>
</dbReference>
<dbReference type="SUPFAM" id="SSF51120">
    <property type="entry name" value="beta-Roll"/>
    <property type="match status" value="1"/>
</dbReference>
<reference evidence="5" key="1">
    <citation type="submission" date="2019-11" db="EMBL/GenBank/DDBJ databases">
        <title>Epiphytic Pseudomonas syringae from cherry orchards.</title>
        <authorList>
            <person name="Hulin M.T."/>
        </authorList>
    </citation>
    <scope>NUCLEOTIDE SEQUENCE</scope>
    <source>
        <strain evidence="5">PA-6-9A</strain>
    </source>
</reference>
<dbReference type="InterPro" id="IPR028208">
    <property type="entry name" value="Effector_pro_NleD-like"/>
</dbReference>
<dbReference type="GO" id="GO:0005509">
    <property type="term" value="F:calcium ion binding"/>
    <property type="evidence" value="ECO:0007669"/>
    <property type="project" value="InterPro"/>
</dbReference>
<dbReference type="AlphaFoldDB" id="A0A9Q3X6W7"/>
<feature type="region of interest" description="Disordered" evidence="4">
    <location>
        <begin position="477"/>
        <end position="519"/>
    </location>
</feature>
<dbReference type="PRINTS" id="PR00313">
    <property type="entry name" value="CABNDNGRPT"/>
</dbReference>
<dbReference type="Proteomes" id="UP000814207">
    <property type="component" value="Unassembled WGS sequence"/>
</dbReference>
<evidence type="ECO:0000256" key="1">
    <source>
        <dbReference type="ARBA" id="ARBA00004613"/>
    </source>
</evidence>
<gene>
    <name evidence="5" type="ORF">GIW73_26110</name>
</gene>
<dbReference type="InterPro" id="IPR011049">
    <property type="entry name" value="Serralysin-like_metalloprot_C"/>
</dbReference>
<evidence type="ECO:0000313" key="5">
    <source>
        <dbReference type="EMBL" id="MCF5066411.1"/>
    </source>
</evidence>
<dbReference type="Pfam" id="PF14891">
    <property type="entry name" value="Peptidase_M91"/>
    <property type="match status" value="1"/>
</dbReference>
<keyword evidence="2" id="KW-0964">Secreted</keyword>
<feature type="compositionally biased region" description="Low complexity" evidence="4">
    <location>
        <begin position="478"/>
        <end position="493"/>
    </location>
</feature>
<evidence type="ECO:0000256" key="4">
    <source>
        <dbReference type="SAM" id="MobiDB-lite"/>
    </source>
</evidence>
<comment type="subcellular location">
    <subcellularLocation>
        <location evidence="1">Secreted</location>
    </subcellularLocation>
</comment>
<feature type="compositionally biased region" description="Polar residues" evidence="4">
    <location>
        <begin position="494"/>
        <end position="504"/>
    </location>
</feature>
<proteinExistence type="predicted"/>
<dbReference type="InterPro" id="IPR050557">
    <property type="entry name" value="RTX_toxin/Mannuronan_C5-epim"/>
</dbReference>
<dbReference type="PANTHER" id="PTHR38340:SF1">
    <property type="entry name" value="S-LAYER PROTEIN"/>
    <property type="match status" value="1"/>
</dbReference>
<dbReference type="EMBL" id="WKEU01000219">
    <property type="protein sequence ID" value="MCF5066411.1"/>
    <property type="molecule type" value="Genomic_DNA"/>
</dbReference>
<name>A0A9Q3X6W7_PSESX</name>
<dbReference type="InterPro" id="IPR001343">
    <property type="entry name" value="Hemolysn_Ca-bd"/>
</dbReference>
<organism evidence="5 6">
    <name type="scientific">Pseudomonas syringae</name>
    <dbReference type="NCBI Taxonomy" id="317"/>
    <lineage>
        <taxon>Bacteria</taxon>
        <taxon>Pseudomonadati</taxon>
        <taxon>Pseudomonadota</taxon>
        <taxon>Gammaproteobacteria</taxon>
        <taxon>Pseudomonadales</taxon>
        <taxon>Pseudomonadaceae</taxon>
        <taxon>Pseudomonas</taxon>
    </lineage>
</organism>
<protein>
    <submittedName>
        <fullName evidence="5">Hemolysin</fullName>
    </submittedName>
</protein>
<evidence type="ECO:0000313" key="6">
    <source>
        <dbReference type="Proteomes" id="UP000814207"/>
    </source>
</evidence>
<comment type="caution">
    <text evidence="5">The sequence shown here is derived from an EMBL/GenBank/DDBJ whole genome shotgun (WGS) entry which is preliminary data.</text>
</comment>
<evidence type="ECO:0000256" key="3">
    <source>
        <dbReference type="ARBA" id="ARBA00022837"/>
    </source>
</evidence>
<dbReference type="GO" id="GO:0005576">
    <property type="term" value="C:extracellular region"/>
    <property type="evidence" value="ECO:0007669"/>
    <property type="project" value="UniProtKB-SubCell"/>
</dbReference>
<dbReference type="Gene3D" id="2.160.20.160">
    <property type="match status" value="1"/>
</dbReference>
<keyword evidence="3" id="KW-0106">Calcium</keyword>
<dbReference type="Pfam" id="PF00353">
    <property type="entry name" value="HemolysinCabind"/>
    <property type="match status" value="4"/>
</dbReference>